<reference evidence="2" key="1">
    <citation type="submission" date="2012-11" db="EMBL/GenBank/DDBJ databases">
        <authorList>
            <person name="Lucero-Rivera Y.E."/>
            <person name="Tovar-Ramirez D."/>
        </authorList>
    </citation>
    <scope>NUCLEOTIDE SEQUENCE [LARGE SCALE GENOMIC DNA]</scope>
    <source>
        <strain evidence="2">Araruama</strain>
    </source>
</reference>
<dbReference type="AlphaFoldDB" id="A0A1V1NQG0"/>
<sequence length="185" mass="19626">MVLDAENLGAISTEKSDIEIIATDSVSLANDDSPFGMRGGNTFITILSGMQTVTQPLDAGGEDINFVSNDVAISEDIRSIGASLNIRPVNNAGKIFIGDNTSGMDLTDILHLDTSEISKLQNGFKEIVIGSTEGQHEIIIGDQNTDTGTIEMLDPFVIQNSQPGGETYIYDDIIGTDDASLTIKG</sequence>
<comment type="caution">
    <text evidence="1">The sequence shown here is derived from an EMBL/GenBank/DDBJ whole genome shotgun (WGS) entry which is preliminary data.</text>
</comment>
<gene>
    <name evidence="1" type="ORF">OMM_15298</name>
</gene>
<evidence type="ECO:0000313" key="1">
    <source>
        <dbReference type="EMBL" id="ETR64821.1"/>
    </source>
</evidence>
<feature type="non-terminal residue" evidence="1">
    <location>
        <position position="185"/>
    </location>
</feature>
<dbReference type="Proteomes" id="UP000189670">
    <property type="component" value="Unassembled WGS sequence"/>
</dbReference>
<accession>A0A1V1NQG0</accession>
<name>A0A1V1NQG0_9BACT</name>
<evidence type="ECO:0000313" key="2">
    <source>
        <dbReference type="Proteomes" id="UP000189670"/>
    </source>
</evidence>
<protein>
    <submittedName>
        <fullName evidence="1">Uncharacterized protein</fullName>
    </submittedName>
</protein>
<dbReference type="EMBL" id="ATBP01003600">
    <property type="protein sequence ID" value="ETR64821.1"/>
    <property type="molecule type" value="Genomic_DNA"/>
</dbReference>
<organism evidence="1 2">
    <name type="scientific">Candidatus Magnetoglobus multicellularis str. Araruama</name>
    <dbReference type="NCBI Taxonomy" id="890399"/>
    <lineage>
        <taxon>Bacteria</taxon>
        <taxon>Pseudomonadati</taxon>
        <taxon>Thermodesulfobacteriota</taxon>
        <taxon>Desulfobacteria</taxon>
        <taxon>Desulfobacterales</taxon>
        <taxon>Desulfobacteraceae</taxon>
        <taxon>Candidatus Magnetoglobus</taxon>
    </lineage>
</organism>
<proteinExistence type="predicted"/>